<dbReference type="Gene3D" id="3.40.50.1820">
    <property type="entry name" value="alpha/beta hydrolase"/>
    <property type="match status" value="1"/>
</dbReference>
<dbReference type="Pfam" id="PF01764">
    <property type="entry name" value="Lipase_3"/>
    <property type="match status" value="1"/>
</dbReference>
<name>A0A183FIG1_HELPZ</name>
<sequence>VEVGLDVRRLPHDFFYALETISAGAYAEDPNTCLRPHNASLVYRITLPCDYLRDECWGYVGMTDGWILIAFRGTRTKIQLITELIETMSEPKRKLRSGGSVQHYFFVALQSIWKPMHTVIQKLRKVSIMFTGHSLGGALASLASTVYAHRHPSRQFRVHLITYGQPRVGNYEYAESHSRLVRNSWRIVHKYDLVAHLPACAFRIFSHSCASLLNHSPYHHGTEVWFPTNMTQNALFRICDGLPLYEDDSCSAQHLFLSGDMHDYGSIKPAFIEGNSEEIAVARDYLFIYLFTVRSTSIWTRQ</sequence>
<dbReference type="GO" id="GO:0006629">
    <property type="term" value="P:lipid metabolic process"/>
    <property type="evidence" value="ECO:0007669"/>
    <property type="project" value="InterPro"/>
</dbReference>
<accession>A0A3P7Y903</accession>
<keyword evidence="3" id="KW-1185">Reference proteome</keyword>
<dbReference type="CDD" id="cd00519">
    <property type="entry name" value="Lipase_3"/>
    <property type="match status" value="1"/>
</dbReference>
<evidence type="ECO:0000313" key="2">
    <source>
        <dbReference type="EMBL" id="VDO69277.1"/>
    </source>
</evidence>
<feature type="domain" description="Fungal lipase-type" evidence="1">
    <location>
        <begin position="69"/>
        <end position="201"/>
    </location>
</feature>
<dbReference type="PANTHER" id="PTHR45908:SF19">
    <property type="entry name" value="FUNGAL LIPASE-LIKE DOMAIN-CONTAINING PROTEIN"/>
    <property type="match status" value="1"/>
</dbReference>
<evidence type="ECO:0000259" key="1">
    <source>
        <dbReference type="Pfam" id="PF01764"/>
    </source>
</evidence>
<dbReference type="Proteomes" id="UP000050761">
    <property type="component" value="Unassembled WGS sequence"/>
</dbReference>
<protein>
    <submittedName>
        <fullName evidence="4">Lipase_3 domain-containing protein</fullName>
    </submittedName>
</protein>
<evidence type="ECO:0000313" key="4">
    <source>
        <dbReference type="WBParaSite" id="HPBE_0000668101-mRNA-1"/>
    </source>
</evidence>
<dbReference type="InterPro" id="IPR029058">
    <property type="entry name" value="AB_hydrolase_fold"/>
</dbReference>
<dbReference type="PANTHER" id="PTHR45908">
    <property type="entry name" value="PROTEIN CBG11750-RELATED"/>
    <property type="match status" value="1"/>
</dbReference>
<dbReference type="SUPFAM" id="SSF53474">
    <property type="entry name" value="alpha/beta-Hydrolases"/>
    <property type="match status" value="1"/>
</dbReference>
<reference evidence="4" key="2">
    <citation type="submission" date="2019-09" db="UniProtKB">
        <authorList>
            <consortium name="WormBaseParasite"/>
        </authorList>
    </citation>
    <scope>IDENTIFICATION</scope>
</reference>
<evidence type="ECO:0000313" key="3">
    <source>
        <dbReference type="Proteomes" id="UP000050761"/>
    </source>
</evidence>
<proteinExistence type="predicted"/>
<dbReference type="WBParaSite" id="HPBE_0000668101-mRNA-1">
    <property type="protein sequence ID" value="HPBE_0000668101-mRNA-1"/>
    <property type="gene ID" value="HPBE_0000668101"/>
</dbReference>
<dbReference type="OrthoDB" id="426718at2759"/>
<reference evidence="2 3" key="1">
    <citation type="submission" date="2018-11" db="EMBL/GenBank/DDBJ databases">
        <authorList>
            <consortium name="Pathogen Informatics"/>
        </authorList>
    </citation>
    <scope>NUCLEOTIDE SEQUENCE [LARGE SCALE GENOMIC DNA]</scope>
</reference>
<organism evidence="3 4">
    <name type="scientific">Heligmosomoides polygyrus</name>
    <name type="common">Parasitic roundworm</name>
    <dbReference type="NCBI Taxonomy" id="6339"/>
    <lineage>
        <taxon>Eukaryota</taxon>
        <taxon>Metazoa</taxon>
        <taxon>Ecdysozoa</taxon>
        <taxon>Nematoda</taxon>
        <taxon>Chromadorea</taxon>
        <taxon>Rhabditida</taxon>
        <taxon>Rhabditina</taxon>
        <taxon>Rhabditomorpha</taxon>
        <taxon>Strongyloidea</taxon>
        <taxon>Heligmosomidae</taxon>
        <taxon>Heligmosomoides</taxon>
    </lineage>
</organism>
<gene>
    <name evidence="2" type="ORF">HPBE_LOCUS6682</name>
</gene>
<dbReference type="AlphaFoldDB" id="A0A183FIG1"/>
<accession>A0A183FIG1</accession>
<dbReference type="InterPro" id="IPR002921">
    <property type="entry name" value="Fungal_lipase-type"/>
</dbReference>
<dbReference type="EMBL" id="UZAH01025717">
    <property type="protein sequence ID" value="VDO69277.1"/>
    <property type="molecule type" value="Genomic_DNA"/>
</dbReference>